<feature type="transmembrane region" description="Helical" evidence="7">
    <location>
        <begin position="852"/>
        <end position="873"/>
    </location>
</feature>
<dbReference type="SUPFAM" id="SSF75304">
    <property type="entry name" value="Amidase signature (AS) enzymes"/>
    <property type="match status" value="1"/>
</dbReference>
<dbReference type="GO" id="GO:0016020">
    <property type="term" value="C:membrane"/>
    <property type="evidence" value="ECO:0007669"/>
    <property type="project" value="UniProtKB-SubCell"/>
</dbReference>
<dbReference type="PANTHER" id="PTHR46072:SF4">
    <property type="entry name" value="AMIDASE C550.07-RELATED"/>
    <property type="match status" value="1"/>
</dbReference>
<name>A0A9P9BQ58_9PEZI</name>
<gene>
    <name evidence="9" type="ORF">B0I36DRAFT_372502</name>
</gene>
<reference evidence="9" key="1">
    <citation type="journal article" date="2021" name="Nat. Commun.">
        <title>Genetic determinants of endophytism in the Arabidopsis root mycobiome.</title>
        <authorList>
            <person name="Mesny F."/>
            <person name="Miyauchi S."/>
            <person name="Thiergart T."/>
            <person name="Pickel B."/>
            <person name="Atanasova L."/>
            <person name="Karlsson M."/>
            <person name="Huettel B."/>
            <person name="Barry K.W."/>
            <person name="Haridas S."/>
            <person name="Chen C."/>
            <person name="Bauer D."/>
            <person name="Andreopoulos W."/>
            <person name="Pangilinan J."/>
            <person name="LaButti K."/>
            <person name="Riley R."/>
            <person name="Lipzen A."/>
            <person name="Clum A."/>
            <person name="Drula E."/>
            <person name="Henrissat B."/>
            <person name="Kohler A."/>
            <person name="Grigoriev I.V."/>
            <person name="Martin F.M."/>
            <person name="Hacquard S."/>
        </authorList>
    </citation>
    <scope>NUCLEOTIDE SEQUENCE</scope>
    <source>
        <strain evidence="9">MPI-CAGE-CH-0230</strain>
    </source>
</reference>
<dbReference type="Gene3D" id="3.90.1300.10">
    <property type="entry name" value="Amidase signature (AS) domain"/>
    <property type="match status" value="1"/>
</dbReference>
<feature type="transmembrane region" description="Helical" evidence="7">
    <location>
        <begin position="906"/>
        <end position="927"/>
    </location>
</feature>
<evidence type="ECO:0000256" key="4">
    <source>
        <dbReference type="ARBA" id="ARBA00012922"/>
    </source>
</evidence>
<keyword evidence="5" id="KW-0378">Hydrolase</keyword>
<dbReference type="InterPro" id="IPR011701">
    <property type="entry name" value="MFS"/>
</dbReference>
<dbReference type="PROSITE" id="PS00571">
    <property type="entry name" value="AMIDASES"/>
    <property type="match status" value="1"/>
</dbReference>
<feature type="domain" description="Amidase" evidence="8">
    <location>
        <begin position="81"/>
        <end position="532"/>
    </location>
</feature>
<keyword evidence="10" id="KW-1185">Reference proteome</keyword>
<evidence type="ECO:0000313" key="9">
    <source>
        <dbReference type="EMBL" id="KAH7034528.1"/>
    </source>
</evidence>
<evidence type="ECO:0000256" key="3">
    <source>
        <dbReference type="ARBA" id="ARBA00009199"/>
    </source>
</evidence>
<protein>
    <recommendedName>
        <fullName evidence="4">amidase</fullName>
        <ecNumber evidence="4">3.5.1.4</ecNumber>
    </recommendedName>
</protein>
<dbReference type="Pfam" id="PF01425">
    <property type="entry name" value="Amidase"/>
    <property type="match status" value="1"/>
</dbReference>
<proteinExistence type="inferred from homology"/>
<feature type="transmembrane region" description="Helical" evidence="7">
    <location>
        <begin position="669"/>
        <end position="686"/>
    </location>
</feature>
<dbReference type="SUPFAM" id="SSF103473">
    <property type="entry name" value="MFS general substrate transporter"/>
    <property type="match status" value="1"/>
</dbReference>
<dbReference type="GO" id="GO:0004040">
    <property type="term" value="F:amidase activity"/>
    <property type="evidence" value="ECO:0007669"/>
    <property type="project" value="UniProtKB-EC"/>
</dbReference>
<comment type="catalytic activity">
    <reaction evidence="1">
        <text>a monocarboxylic acid amide + H2O = a monocarboxylate + NH4(+)</text>
        <dbReference type="Rhea" id="RHEA:12020"/>
        <dbReference type="ChEBI" id="CHEBI:15377"/>
        <dbReference type="ChEBI" id="CHEBI:28938"/>
        <dbReference type="ChEBI" id="CHEBI:35757"/>
        <dbReference type="ChEBI" id="CHEBI:83628"/>
        <dbReference type="EC" id="3.5.1.4"/>
    </reaction>
</comment>
<dbReference type="EC" id="3.5.1.4" evidence="4"/>
<accession>A0A9P9BQ58</accession>
<feature type="transmembrane region" description="Helical" evidence="7">
    <location>
        <begin position="645"/>
        <end position="662"/>
    </location>
</feature>
<keyword evidence="7" id="KW-0812">Transmembrane</keyword>
<organism evidence="9 10">
    <name type="scientific">Microdochium trichocladiopsis</name>
    <dbReference type="NCBI Taxonomy" id="1682393"/>
    <lineage>
        <taxon>Eukaryota</taxon>
        <taxon>Fungi</taxon>
        <taxon>Dikarya</taxon>
        <taxon>Ascomycota</taxon>
        <taxon>Pezizomycotina</taxon>
        <taxon>Sordariomycetes</taxon>
        <taxon>Xylariomycetidae</taxon>
        <taxon>Xylariales</taxon>
        <taxon>Microdochiaceae</taxon>
        <taxon>Microdochium</taxon>
    </lineage>
</organism>
<feature type="transmembrane region" description="Helical" evidence="7">
    <location>
        <begin position="757"/>
        <end position="777"/>
    </location>
</feature>
<comment type="caution">
    <text evidence="9">The sequence shown here is derived from an EMBL/GenBank/DDBJ whole genome shotgun (WGS) entry which is preliminary data.</text>
</comment>
<evidence type="ECO:0000313" key="10">
    <source>
        <dbReference type="Proteomes" id="UP000756346"/>
    </source>
</evidence>
<dbReference type="InterPro" id="IPR020556">
    <property type="entry name" value="Amidase_CS"/>
</dbReference>
<dbReference type="InterPro" id="IPR036928">
    <property type="entry name" value="AS_sf"/>
</dbReference>
<evidence type="ECO:0000256" key="7">
    <source>
        <dbReference type="SAM" id="Phobius"/>
    </source>
</evidence>
<feature type="transmembrane region" description="Helical" evidence="7">
    <location>
        <begin position="601"/>
        <end position="625"/>
    </location>
</feature>
<feature type="region of interest" description="Disordered" evidence="6">
    <location>
        <begin position="788"/>
        <end position="816"/>
    </location>
</feature>
<dbReference type="Pfam" id="PF07690">
    <property type="entry name" value="MFS_1"/>
    <property type="match status" value="1"/>
</dbReference>
<comment type="subcellular location">
    <subcellularLocation>
        <location evidence="2">Membrane</location>
        <topology evidence="2">Multi-pass membrane protein</topology>
    </subcellularLocation>
</comment>
<evidence type="ECO:0000256" key="1">
    <source>
        <dbReference type="ARBA" id="ARBA00001311"/>
    </source>
</evidence>
<evidence type="ECO:0000256" key="2">
    <source>
        <dbReference type="ARBA" id="ARBA00004141"/>
    </source>
</evidence>
<dbReference type="GeneID" id="70189669"/>
<feature type="transmembrane region" description="Helical" evidence="7">
    <location>
        <begin position="948"/>
        <end position="967"/>
    </location>
</feature>
<dbReference type="AlphaFoldDB" id="A0A9P9BQ58"/>
<evidence type="ECO:0000256" key="6">
    <source>
        <dbReference type="SAM" id="MobiDB-lite"/>
    </source>
</evidence>
<dbReference type="Gene3D" id="1.20.1250.20">
    <property type="entry name" value="MFS general substrate transporter like domains"/>
    <property type="match status" value="1"/>
</dbReference>
<feature type="transmembrane region" description="Helical" evidence="7">
    <location>
        <begin position="1040"/>
        <end position="1060"/>
    </location>
</feature>
<dbReference type="EMBL" id="JAGTJQ010000003">
    <property type="protein sequence ID" value="KAH7034528.1"/>
    <property type="molecule type" value="Genomic_DNA"/>
</dbReference>
<sequence>MVIKSIETWKTKAGEARARRDASLSKVQPPLQGVPGLEQLPMNSLELPCKVLTPREIEITESYSINDLLSLLRTRQISVEEATRAFLRRAALAQATTNCLTELLWDLAVERAKYLDSLPEPQGALFGLPISTKEHLGMVGGNVTSTASAAAWVGKPHGSNLLFDTLWAEGCVFFARTTQPQAIMHLETESNVYGRTVHPLNRSLTPGGSSGGEAALLGFRGSLLGIGGDIGGSIRLPSSNVGVYGFKPSMKRISTMGLRAPYAGRDTIAGCPGPMTVDREGLELLMKVALAAKPWRIDPLLTVKDWTPYQFTRPLKIAIQWWDGVVRPHPPMLRALREVAECCKKAGMEVVDWNCEELDHRKSWEIISALYWPDGGKELLDLLEESGEPALPLTKHILHEQPSVKTRNPAELMELSRERDAYRAFYCRAWSDTAASGREVDVILCPPSFGSAPPHEQSRYWGYTSHWNLLDYPGAVFPVTKVDPSRDHKDLDYVPCNEQDKFVYDLYDAEKFANCPINLQLIGRRQEEEKVLAALVEDRIDTIIAHHQSFAYPPGTFQLIDAKGTIRGKHGDKKGEEDIVLMPRPSADPEDPLNWTFRRKVLATSCVVLYTITIAIPSSAVYSIVTPLRQATGLGLQDINNGTGIMFLFYGWGCVFWQAIALQYGKRPVYLFSLLSSVIILATAPLCKTPGPYLANRIILGFFGSPVESLCEISVTDIWFSHERPKYMAWYGWSLALCGKLAPMLSGFINVGMGWEWTLYWCAIWNAMCFVYCFFLLEETNYDRHHAHISPPQQTTPSTTTTPSGADDSANEKSVPARSASMDLGESAELHWPRKTFLDKLSIKDKKRPNRLVDIFIAPFKGFTYPAVVYAGLMYGANSLVWQGFQNATIGTIYTLRYGFSTAGVAGAYGGGVIGTIIGGYYCGKLGPMLTVRMARRNGGISEPEHTLYLFIASIILVPLAMIIYGLGVTYHWHWFALAITQFFMAINAALCVAGALNYAISSYPELSGDMVTTCVLIRNTMSFATNFGVTPWLNASSYLVVYCTVAGIGFVWNASLFVMTRYGRAMRQWTAKKYWRDVERARAKGLSH</sequence>
<feature type="transmembrane region" description="Helical" evidence="7">
    <location>
        <begin position="973"/>
        <end position="999"/>
    </location>
</feature>
<dbReference type="Proteomes" id="UP000756346">
    <property type="component" value="Unassembled WGS sequence"/>
</dbReference>
<dbReference type="OrthoDB" id="5215911at2759"/>
<dbReference type="RefSeq" id="XP_046014621.1">
    <property type="nucleotide sequence ID" value="XM_046160123.1"/>
</dbReference>
<evidence type="ECO:0000256" key="5">
    <source>
        <dbReference type="ARBA" id="ARBA00022801"/>
    </source>
</evidence>
<keyword evidence="7" id="KW-0472">Membrane</keyword>
<keyword evidence="7" id="KW-1133">Transmembrane helix</keyword>
<dbReference type="InterPro" id="IPR036259">
    <property type="entry name" value="MFS_trans_sf"/>
</dbReference>
<comment type="similarity">
    <text evidence="3">Belongs to the amidase family.</text>
</comment>
<evidence type="ECO:0000259" key="8">
    <source>
        <dbReference type="Pfam" id="PF01425"/>
    </source>
</evidence>
<feature type="transmembrane region" description="Helical" evidence="7">
    <location>
        <begin position="1011"/>
        <end position="1034"/>
    </location>
</feature>
<dbReference type="GO" id="GO:0022857">
    <property type="term" value="F:transmembrane transporter activity"/>
    <property type="evidence" value="ECO:0007669"/>
    <property type="project" value="InterPro"/>
</dbReference>
<dbReference type="InterPro" id="IPR023631">
    <property type="entry name" value="Amidase_dom"/>
</dbReference>
<feature type="compositionally biased region" description="Low complexity" evidence="6">
    <location>
        <begin position="790"/>
        <end position="804"/>
    </location>
</feature>
<dbReference type="PANTHER" id="PTHR46072">
    <property type="entry name" value="AMIDASE-RELATED-RELATED"/>
    <property type="match status" value="1"/>
</dbReference>